<dbReference type="InterPro" id="IPR000504">
    <property type="entry name" value="RRM_dom"/>
</dbReference>
<sequence length="448" mass="47164">MGADSQMIDQNSRQVSKVFIGGLSWETTGEKLRAYFENYGVVREAFVSYNRNNGRPRGFGFVVFESPEVADKVVACKHTIDRREVEAKKAVPKDEQLLHAEQQQNYQMPPSGPASSSDRSNKSRKIFIGGLAPSVDEAMLRQHFEMFGSVEDAVVMYDHDNKRPRGFGFVTFASEESVDLVFAKGAMQTIQDKPIEIKSAVPRDQMPFSSKGPAMNGYQDTRYAGPRPGNSYPPYSNYGAGIPSQFNGLPRGYSSGAHQRNYAPTVQPNQRSLSSNPYNDGGLPGISTGFSQAAVRPQVNANGLQGSVPGLPPGFDIYGGGASMFGPNSQAALAYNLATLQHQAQAHLNGMNSAGGAVGASAAGKLSASALGANALNLKALALAGGFGGAFPSQSDATGGFSDHQTVTEASLAAAEAAVAAAGFSAGGEFGTFRDPGAYPTNSSGWSS</sequence>
<dbReference type="GO" id="GO:0003729">
    <property type="term" value="F:mRNA binding"/>
    <property type="evidence" value="ECO:0007669"/>
    <property type="project" value="TreeGrafter"/>
</dbReference>
<evidence type="ECO:0000256" key="1">
    <source>
        <dbReference type="ARBA" id="ARBA00022737"/>
    </source>
</evidence>
<dbReference type="OrthoDB" id="1875751at2759"/>
<dbReference type="SUPFAM" id="SSF54928">
    <property type="entry name" value="RNA-binding domain, RBD"/>
    <property type="match status" value="2"/>
</dbReference>
<accession>A0A250X933</accession>
<dbReference type="InterPro" id="IPR012677">
    <property type="entry name" value="Nucleotide-bd_a/b_plait_sf"/>
</dbReference>
<feature type="domain" description="RRM" evidence="5">
    <location>
        <begin position="124"/>
        <end position="202"/>
    </location>
</feature>
<proteinExistence type="predicted"/>
<evidence type="ECO:0000256" key="3">
    <source>
        <dbReference type="PROSITE-ProRule" id="PRU00176"/>
    </source>
</evidence>
<feature type="region of interest" description="Disordered" evidence="4">
    <location>
        <begin position="249"/>
        <end position="284"/>
    </location>
</feature>
<dbReference type="Proteomes" id="UP000232323">
    <property type="component" value="Unassembled WGS sequence"/>
</dbReference>
<dbReference type="SMART" id="SM00360">
    <property type="entry name" value="RRM"/>
    <property type="match status" value="2"/>
</dbReference>
<evidence type="ECO:0000256" key="4">
    <source>
        <dbReference type="SAM" id="MobiDB-lite"/>
    </source>
</evidence>
<keyword evidence="1" id="KW-0677">Repeat</keyword>
<feature type="compositionally biased region" description="Polar residues" evidence="4">
    <location>
        <begin position="102"/>
        <end position="118"/>
    </location>
</feature>
<dbReference type="GO" id="GO:0006417">
    <property type="term" value="P:regulation of translation"/>
    <property type="evidence" value="ECO:0007669"/>
    <property type="project" value="TreeGrafter"/>
</dbReference>
<name>A0A250X933_9CHLO</name>
<evidence type="ECO:0000313" key="6">
    <source>
        <dbReference type="EMBL" id="GAX79280.1"/>
    </source>
</evidence>
<feature type="region of interest" description="Disordered" evidence="4">
    <location>
        <begin position="102"/>
        <end position="121"/>
    </location>
</feature>
<dbReference type="PROSITE" id="PS50102">
    <property type="entry name" value="RRM"/>
    <property type="match status" value="2"/>
</dbReference>
<dbReference type="PANTHER" id="PTHR48032">
    <property type="entry name" value="RNA-BINDING PROTEIN MUSASHI HOMOLOG RBP6"/>
    <property type="match status" value="1"/>
</dbReference>
<dbReference type="STRING" id="1157962.A0A250X933"/>
<dbReference type="Gene3D" id="3.30.70.330">
    <property type="match status" value="2"/>
</dbReference>
<dbReference type="AlphaFoldDB" id="A0A250X933"/>
<dbReference type="Pfam" id="PF00076">
    <property type="entry name" value="RRM_1"/>
    <property type="match status" value="2"/>
</dbReference>
<organism evidence="6 7">
    <name type="scientific">Chlamydomonas eustigma</name>
    <dbReference type="NCBI Taxonomy" id="1157962"/>
    <lineage>
        <taxon>Eukaryota</taxon>
        <taxon>Viridiplantae</taxon>
        <taxon>Chlorophyta</taxon>
        <taxon>core chlorophytes</taxon>
        <taxon>Chlorophyceae</taxon>
        <taxon>CS clade</taxon>
        <taxon>Chlamydomonadales</taxon>
        <taxon>Chlamydomonadaceae</taxon>
        <taxon>Chlamydomonas</taxon>
    </lineage>
</organism>
<comment type="caution">
    <text evidence="6">The sequence shown here is derived from an EMBL/GenBank/DDBJ whole genome shotgun (WGS) entry which is preliminary data.</text>
</comment>
<keyword evidence="2 3" id="KW-0694">RNA-binding</keyword>
<evidence type="ECO:0000259" key="5">
    <source>
        <dbReference type="PROSITE" id="PS50102"/>
    </source>
</evidence>
<dbReference type="InterPro" id="IPR035979">
    <property type="entry name" value="RBD_domain_sf"/>
</dbReference>
<gene>
    <name evidence="6" type="ORF">CEUSTIGMA_g6720.t1</name>
</gene>
<keyword evidence="7" id="KW-1185">Reference proteome</keyword>
<protein>
    <recommendedName>
        <fullName evidence="5">RRM domain-containing protein</fullName>
    </recommendedName>
</protein>
<evidence type="ECO:0000256" key="2">
    <source>
        <dbReference type="ARBA" id="ARBA00022884"/>
    </source>
</evidence>
<dbReference type="EMBL" id="BEGY01000041">
    <property type="protein sequence ID" value="GAX79280.1"/>
    <property type="molecule type" value="Genomic_DNA"/>
</dbReference>
<reference evidence="6 7" key="1">
    <citation type="submission" date="2017-08" db="EMBL/GenBank/DDBJ databases">
        <title>Acidophilic green algal genome provides insights into adaptation to an acidic environment.</title>
        <authorList>
            <person name="Hirooka S."/>
            <person name="Hirose Y."/>
            <person name="Kanesaki Y."/>
            <person name="Higuchi S."/>
            <person name="Fujiwara T."/>
            <person name="Onuma R."/>
            <person name="Era A."/>
            <person name="Ohbayashi R."/>
            <person name="Uzuka A."/>
            <person name="Nozaki H."/>
            <person name="Yoshikawa H."/>
            <person name="Miyagishima S.Y."/>
        </authorList>
    </citation>
    <scope>NUCLEOTIDE SEQUENCE [LARGE SCALE GENOMIC DNA]</scope>
    <source>
        <strain evidence="6 7">NIES-2499</strain>
    </source>
</reference>
<feature type="compositionally biased region" description="Polar residues" evidence="4">
    <location>
        <begin position="256"/>
        <end position="278"/>
    </location>
</feature>
<feature type="domain" description="RRM" evidence="5">
    <location>
        <begin position="16"/>
        <end position="105"/>
    </location>
</feature>
<evidence type="ECO:0000313" key="7">
    <source>
        <dbReference type="Proteomes" id="UP000232323"/>
    </source>
</evidence>
<dbReference type="PANTHER" id="PTHR48032:SF6">
    <property type="entry name" value="RNA-BINDING (RRM_RBD_RNP MOTIFS) FAMILY PROTEIN"/>
    <property type="match status" value="1"/>
</dbReference>